<feature type="compositionally biased region" description="Low complexity" evidence="2">
    <location>
        <begin position="233"/>
        <end position="244"/>
    </location>
</feature>
<feature type="compositionally biased region" description="Polar residues" evidence="2">
    <location>
        <begin position="125"/>
        <end position="161"/>
    </location>
</feature>
<proteinExistence type="predicted"/>
<gene>
    <name evidence="3" type="ORF">A0J61_07869</name>
</gene>
<feature type="compositionally biased region" description="Basic residues" evidence="2">
    <location>
        <begin position="248"/>
        <end position="260"/>
    </location>
</feature>
<evidence type="ECO:0000313" key="4">
    <source>
        <dbReference type="Proteomes" id="UP000093000"/>
    </source>
</evidence>
<comment type="caution">
    <text evidence="3">The sequence shown here is derived from an EMBL/GenBank/DDBJ whole genome shotgun (WGS) entry which is preliminary data.</text>
</comment>
<name>A0A1C7N4V8_9FUNG</name>
<reference evidence="3 4" key="1">
    <citation type="submission" date="2016-03" db="EMBL/GenBank/DDBJ databases">
        <title>Choanephora cucurbitarum.</title>
        <authorList>
            <person name="Min B."/>
            <person name="Park H."/>
            <person name="Park J.-H."/>
            <person name="Shin H.-D."/>
            <person name="Choi I.-G."/>
        </authorList>
    </citation>
    <scope>NUCLEOTIDE SEQUENCE [LARGE SCALE GENOMIC DNA]</scope>
    <source>
        <strain evidence="3 4">KUS-F28377</strain>
    </source>
</reference>
<feature type="region of interest" description="Disordered" evidence="2">
    <location>
        <begin position="1"/>
        <end position="37"/>
    </location>
</feature>
<protein>
    <submittedName>
        <fullName evidence="3">Uncharacterized protein</fullName>
    </submittedName>
</protein>
<keyword evidence="1" id="KW-0175">Coiled coil</keyword>
<evidence type="ECO:0000313" key="3">
    <source>
        <dbReference type="EMBL" id="OBZ84081.1"/>
    </source>
</evidence>
<keyword evidence="4" id="KW-1185">Reference proteome</keyword>
<accession>A0A1C7N4V8</accession>
<evidence type="ECO:0000256" key="1">
    <source>
        <dbReference type="SAM" id="Coils"/>
    </source>
</evidence>
<sequence length="533" mass="60861">MSSSPKFWQKLGLRKQNKSLSSSTTNSDNTSIRSSASLYTIHDAPSETNGKQMKRFRQAYNLRLRSRASFTSLRQQPIVDNAVRPAFVKPAIRKPAVDSEESAESNMMSDLEDDHHPNMTHNKKSSIPSLVSSDYNLKKYTTPQPTRKQSCADLPNNNSAISKLPSPRVMKKTKSNQSLKSVSSASSRPGSADQKTKSKSVQSGTPIIKRKSIPKLDQKQSQTISSDEDDTKSNLTRSSSYSSIIDKRSKKKSSHDKKKSQSTEAGDNFVLDMLRDELEKEKAASRALLGQKEAIAKDLDYFCKLVDEVTDEKDEFKQKYEEEKTQNELLRKSLRNMQPSCNSIAKLDTEFLQQLSQENEEMYTLSRQLQSKDDEIISLRNDLKQTQSQLQILRKIMEQMLRTDGRESEDASFSQESDDMKSLLLQASYHPNTETPPSPTPCYVISDTTEDDDDLMSTTSRDSYHSNKNHFFRPQYDFLKYDNLTEQIAKKKSEDYSKKIALSRRRKNQIEEMLGEVDMQLNRVRQKIRTPSS</sequence>
<dbReference type="STRING" id="101091.A0A1C7N4V8"/>
<dbReference type="Proteomes" id="UP000093000">
    <property type="component" value="Unassembled WGS sequence"/>
</dbReference>
<evidence type="ECO:0000256" key="2">
    <source>
        <dbReference type="SAM" id="MobiDB-lite"/>
    </source>
</evidence>
<feature type="coiled-coil region" evidence="1">
    <location>
        <begin position="271"/>
        <end position="403"/>
    </location>
</feature>
<dbReference type="OrthoDB" id="2258642at2759"/>
<feature type="region of interest" description="Disordered" evidence="2">
    <location>
        <begin position="94"/>
        <end position="264"/>
    </location>
</feature>
<feature type="compositionally biased region" description="Low complexity" evidence="2">
    <location>
        <begin position="18"/>
        <end position="35"/>
    </location>
</feature>
<organism evidence="3 4">
    <name type="scientific">Choanephora cucurbitarum</name>
    <dbReference type="NCBI Taxonomy" id="101091"/>
    <lineage>
        <taxon>Eukaryota</taxon>
        <taxon>Fungi</taxon>
        <taxon>Fungi incertae sedis</taxon>
        <taxon>Mucoromycota</taxon>
        <taxon>Mucoromycotina</taxon>
        <taxon>Mucoromycetes</taxon>
        <taxon>Mucorales</taxon>
        <taxon>Mucorineae</taxon>
        <taxon>Choanephoraceae</taxon>
        <taxon>Choanephoroideae</taxon>
        <taxon>Choanephora</taxon>
    </lineage>
</organism>
<dbReference type="InParanoid" id="A0A1C7N4V8"/>
<feature type="compositionally biased region" description="Low complexity" evidence="2">
    <location>
        <begin position="181"/>
        <end position="191"/>
    </location>
</feature>
<dbReference type="EMBL" id="LUGH01000558">
    <property type="protein sequence ID" value="OBZ84081.1"/>
    <property type="molecule type" value="Genomic_DNA"/>
</dbReference>
<dbReference type="AlphaFoldDB" id="A0A1C7N4V8"/>